<dbReference type="CDD" id="cd21936">
    <property type="entry name" value="ZIP_TSC22D"/>
    <property type="match status" value="1"/>
</dbReference>
<organism evidence="3 4">
    <name type="scientific">Dimorphilus gyrociliatus</name>
    <dbReference type="NCBI Taxonomy" id="2664684"/>
    <lineage>
        <taxon>Eukaryota</taxon>
        <taxon>Metazoa</taxon>
        <taxon>Spiralia</taxon>
        <taxon>Lophotrochozoa</taxon>
        <taxon>Annelida</taxon>
        <taxon>Polychaeta</taxon>
        <taxon>Polychaeta incertae sedis</taxon>
        <taxon>Dinophilidae</taxon>
        <taxon>Dimorphilus</taxon>
    </lineage>
</organism>
<feature type="coiled-coil region" evidence="1">
    <location>
        <begin position="9"/>
        <end position="43"/>
    </location>
</feature>
<feature type="region of interest" description="Disordered" evidence="2">
    <location>
        <begin position="47"/>
        <end position="68"/>
    </location>
</feature>
<evidence type="ECO:0000313" key="4">
    <source>
        <dbReference type="Proteomes" id="UP000549394"/>
    </source>
</evidence>
<dbReference type="OrthoDB" id="8961796at2759"/>
<protein>
    <submittedName>
        <fullName evidence="3">Uncharacterized protein</fullName>
    </submittedName>
</protein>
<dbReference type="Proteomes" id="UP000549394">
    <property type="component" value="Unassembled WGS sequence"/>
</dbReference>
<sequence>MDLVKSHLMYAVKEEVDVLKVQIKELLEKNQRLEMENDILRKNVTPDVIASLPNSQQGTGQSPSPHAS</sequence>
<evidence type="ECO:0000256" key="2">
    <source>
        <dbReference type="SAM" id="MobiDB-lite"/>
    </source>
</evidence>
<name>A0A7I8V9M7_9ANNE</name>
<proteinExistence type="predicted"/>
<dbReference type="Pfam" id="PF01166">
    <property type="entry name" value="TSC22"/>
    <property type="match status" value="1"/>
</dbReference>
<dbReference type="GO" id="GO:0006357">
    <property type="term" value="P:regulation of transcription by RNA polymerase II"/>
    <property type="evidence" value="ECO:0007669"/>
    <property type="project" value="InterPro"/>
</dbReference>
<comment type="caution">
    <text evidence="3">The sequence shown here is derived from an EMBL/GenBank/DDBJ whole genome shotgun (WGS) entry which is preliminary data.</text>
</comment>
<reference evidence="3 4" key="1">
    <citation type="submission" date="2020-08" db="EMBL/GenBank/DDBJ databases">
        <authorList>
            <person name="Hejnol A."/>
        </authorList>
    </citation>
    <scope>NUCLEOTIDE SEQUENCE [LARGE SCALE GENOMIC DNA]</scope>
</reference>
<evidence type="ECO:0000313" key="3">
    <source>
        <dbReference type="EMBL" id="CAD5113038.1"/>
    </source>
</evidence>
<dbReference type="PANTHER" id="PTHR46745">
    <property type="entry name" value="TSC22 DOMAIN FAMILY PROTEIN 1"/>
    <property type="match status" value="1"/>
</dbReference>
<dbReference type="GO" id="GO:0008284">
    <property type="term" value="P:positive regulation of cell population proliferation"/>
    <property type="evidence" value="ECO:0007669"/>
    <property type="project" value="TreeGrafter"/>
</dbReference>
<evidence type="ECO:0000256" key="1">
    <source>
        <dbReference type="SAM" id="Coils"/>
    </source>
</evidence>
<dbReference type="Gene3D" id="1.20.5.490">
    <property type="entry name" value="Single helix bin"/>
    <property type="match status" value="1"/>
</dbReference>
<dbReference type="GO" id="GO:0005829">
    <property type="term" value="C:cytosol"/>
    <property type="evidence" value="ECO:0007669"/>
    <property type="project" value="TreeGrafter"/>
</dbReference>
<keyword evidence="4" id="KW-1185">Reference proteome</keyword>
<keyword evidence="1" id="KW-0175">Coiled coil</keyword>
<gene>
    <name evidence="3" type="ORF">DGYR_LOCUS2087</name>
</gene>
<dbReference type="SUPFAM" id="SSF58026">
    <property type="entry name" value="Delta-sleep-inducing peptide immunoreactive peptide"/>
    <property type="match status" value="1"/>
</dbReference>
<accession>A0A7I8V9M7</accession>
<dbReference type="AlphaFoldDB" id="A0A7I8V9M7"/>
<dbReference type="GO" id="GO:0043066">
    <property type="term" value="P:negative regulation of apoptotic process"/>
    <property type="evidence" value="ECO:0007669"/>
    <property type="project" value="TreeGrafter"/>
</dbReference>
<feature type="compositionally biased region" description="Polar residues" evidence="2">
    <location>
        <begin position="52"/>
        <end position="68"/>
    </location>
</feature>
<dbReference type="EMBL" id="CAJFCJ010000003">
    <property type="protein sequence ID" value="CAD5113038.1"/>
    <property type="molecule type" value="Genomic_DNA"/>
</dbReference>
<dbReference type="GO" id="GO:0005634">
    <property type="term" value="C:nucleus"/>
    <property type="evidence" value="ECO:0007669"/>
    <property type="project" value="TreeGrafter"/>
</dbReference>
<dbReference type="InterPro" id="IPR000580">
    <property type="entry name" value="TSC22/Bun"/>
</dbReference>
<dbReference type="PANTHER" id="PTHR46745:SF1">
    <property type="entry name" value="TSC22 DOMAIN FAMILY PROTEIN 1"/>
    <property type="match status" value="1"/>
</dbReference>